<dbReference type="RefSeq" id="WP_115415323.1">
    <property type="nucleotide sequence ID" value="NZ_CP031357.1"/>
</dbReference>
<feature type="region of interest" description="Disordered" evidence="1">
    <location>
        <begin position="28"/>
        <end position="79"/>
    </location>
</feature>
<feature type="signal peptide" evidence="2">
    <location>
        <begin position="1"/>
        <end position="19"/>
    </location>
</feature>
<gene>
    <name evidence="3" type="ORF">DVR09_01250</name>
</gene>
<evidence type="ECO:0000313" key="4">
    <source>
        <dbReference type="Proteomes" id="UP000254508"/>
    </source>
</evidence>
<dbReference type="AlphaFoldDB" id="A0A345YB31"/>
<sequence>MNSRLAATALPLAAAFALAACGAEPEETAYEVDATDEGGGELIVTQPDPDAVPVDTPDTPMTNVPEEGAPADNGQADTE</sequence>
<dbReference type="Proteomes" id="UP000254508">
    <property type="component" value="Chromosome"/>
</dbReference>
<evidence type="ECO:0000256" key="2">
    <source>
        <dbReference type="SAM" id="SignalP"/>
    </source>
</evidence>
<feature type="chain" id="PRO_5016931147" description="Argininosuccinate lyase" evidence="2">
    <location>
        <begin position="20"/>
        <end position="79"/>
    </location>
</feature>
<dbReference type="PROSITE" id="PS51257">
    <property type="entry name" value="PROKAR_LIPOPROTEIN"/>
    <property type="match status" value="1"/>
</dbReference>
<evidence type="ECO:0000256" key="1">
    <source>
        <dbReference type="SAM" id="MobiDB-lite"/>
    </source>
</evidence>
<proteinExistence type="predicted"/>
<protein>
    <recommendedName>
        <fullName evidence="5">Argininosuccinate lyase</fullName>
    </recommendedName>
</protein>
<reference evidence="4" key="1">
    <citation type="submission" date="2018-07" db="EMBL/GenBank/DDBJ databases">
        <title>Genome sequence of Erythrobacter strain YH-07, an antagonistic bacterium isolated from Yellow Sea.</title>
        <authorList>
            <person name="Tang T."/>
            <person name="Liu Q."/>
            <person name="Sun X."/>
        </authorList>
    </citation>
    <scope>NUCLEOTIDE SEQUENCE [LARGE SCALE GENOMIC DNA]</scope>
    <source>
        <strain evidence="4">YH-07</strain>
    </source>
</reference>
<evidence type="ECO:0008006" key="5">
    <source>
        <dbReference type="Google" id="ProtNLM"/>
    </source>
</evidence>
<feature type="compositionally biased region" description="Low complexity" evidence="1">
    <location>
        <begin position="44"/>
        <end position="65"/>
    </location>
</feature>
<organism evidence="3 4">
    <name type="scientific">Erythrobacter aureus</name>
    <dbReference type="NCBI Taxonomy" id="2182384"/>
    <lineage>
        <taxon>Bacteria</taxon>
        <taxon>Pseudomonadati</taxon>
        <taxon>Pseudomonadota</taxon>
        <taxon>Alphaproteobacteria</taxon>
        <taxon>Sphingomonadales</taxon>
        <taxon>Erythrobacteraceae</taxon>
        <taxon>Erythrobacter/Porphyrobacter group</taxon>
        <taxon>Erythrobacter</taxon>
    </lineage>
</organism>
<name>A0A345YB31_9SPHN</name>
<keyword evidence="2" id="KW-0732">Signal</keyword>
<dbReference type="KEGG" id="err:DVR09_01250"/>
<keyword evidence="4" id="KW-1185">Reference proteome</keyword>
<feature type="compositionally biased region" description="Acidic residues" evidence="1">
    <location>
        <begin position="28"/>
        <end position="39"/>
    </location>
</feature>
<dbReference type="EMBL" id="CP031357">
    <property type="protein sequence ID" value="AXK41133.1"/>
    <property type="molecule type" value="Genomic_DNA"/>
</dbReference>
<accession>A0A345YB31</accession>
<evidence type="ECO:0000313" key="3">
    <source>
        <dbReference type="EMBL" id="AXK41133.1"/>
    </source>
</evidence>